<dbReference type="InterPro" id="IPR011935">
    <property type="entry name" value="CHP02231"/>
</dbReference>
<keyword evidence="1" id="KW-0175">Coiled coil</keyword>
<evidence type="ECO:0000256" key="2">
    <source>
        <dbReference type="SAM" id="MobiDB-lite"/>
    </source>
</evidence>
<feature type="coiled-coil region" evidence="1">
    <location>
        <begin position="146"/>
        <end position="180"/>
    </location>
</feature>
<organism evidence="5 6">
    <name type="scientific">Acaryochloris marina (strain MBIC 11017)</name>
    <dbReference type="NCBI Taxonomy" id="329726"/>
    <lineage>
        <taxon>Bacteria</taxon>
        <taxon>Bacillati</taxon>
        <taxon>Cyanobacteriota</taxon>
        <taxon>Cyanophyceae</taxon>
        <taxon>Acaryochloridales</taxon>
        <taxon>Acaryochloridaceae</taxon>
        <taxon>Acaryochloris</taxon>
    </lineage>
</organism>
<dbReference type="InterPro" id="IPR025554">
    <property type="entry name" value="DUF4140"/>
</dbReference>
<dbReference type="OrthoDB" id="580912at2"/>
<protein>
    <recommendedName>
        <fullName evidence="7">Mucoidy inhibitor MuiA family protein</fullName>
    </recommendedName>
</protein>
<gene>
    <name evidence="5" type="ordered locus">AM1_5321</name>
</gene>
<dbReference type="Pfam" id="PF13600">
    <property type="entry name" value="DUF4140"/>
    <property type="match status" value="1"/>
</dbReference>
<dbReference type="AlphaFoldDB" id="B0CAS8"/>
<sequence>MQTTIDTQITAVTVYSRQAQITRQGTVELTGSEQELIIPDLPMTLQTDSVRVSGSSTQAVQLLGVRTESVATLESTEPEVARIEAQIKKLQRQQRRYQDQLAAVKLKLQAVEALSAQAIPTLSKQIVKQQTLNETHALFEFWGEQYETYSDAVTRIEGQQENLQQQIQLLEDQLLKLQTRRPHERYHLVVKIAAAAGSLDLEIIYRVNQAQWRPLYDLQFNTETGVLGLSYLAEVEQTTGESWEAVDLTLSTAKPGLGSLPPKLEPWYINLPQQVEMLKRRKSTAPMAAALEVGADLKAASPAPPSPASKKKAQVTTADISKSGTVVSFSIGGNSDIPSDGNPHTVTLSNQDYPVDCQHIAMPSRVSFAYLQATVKNPTDGVTLLPGKANIFRDRMFVGTAQLDHTAPGQEFKTDLGIDEGLGIERELTERQVDKKLIGGQRRITFAYRLIVTNFLEQAAQLQLTEQLPVSRDERLKVRLTQSQPRIECGELGQLDWTLALAPQQRQVIEYHFTVEYPPTETVQGLDI</sequence>
<accession>B0CAS8</accession>
<evidence type="ECO:0000259" key="4">
    <source>
        <dbReference type="Pfam" id="PF13600"/>
    </source>
</evidence>
<evidence type="ECO:0008006" key="7">
    <source>
        <dbReference type="Google" id="ProtNLM"/>
    </source>
</evidence>
<dbReference type="PANTHER" id="PTHR31005">
    <property type="entry name" value="DUF4139 DOMAIN-CONTAINING PROTEIN"/>
    <property type="match status" value="1"/>
</dbReference>
<dbReference type="EMBL" id="CP000828">
    <property type="protein sequence ID" value="ABW30279.1"/>
    <property type="molecule type" value="Genomic_DNA"/>
</dbReference>
<dbReference type="Proteomes" id="UP000000268">
    <property type="component" value="Chromosome"/>
</dbReference>
<reference evidence="5 6" key="1">
    <citation type="journal article" date="2008" name="Proc. Natl. Acad. Sci. U.S.A.">
        <title>Niche adaptation and genome expansion in the chlorophyll d-producing cyanobacterium Acaryochloris marina.</title>
        <authorList>
            <person name="Swingley W.D."/>
            <person name="Chen M."/>
            <person name="Cheung P.C."/>
            <person name="Conrad A.L."/>
            <person name="Dejesa L.C."/>
            <person name="Hao J."/>
            <person name="Honchak B.M."/>
            <person name="Karbach L.E."/>
            <person name="Kurdoglu A."/>
            <person name="Lahiri S."/>
            <person name="Mastrian S.D."/>
            <person name="Miyashita H."/>
            <person name="Page L."/>
            <person name="Ramakrishna P."/>
            <person name="Satoh S."/>
            <person name="Sattley W.M."/>
            <person name="Shimada Y."/>
            <person name="Taylor H.L."/>
            <person name="Tomo T."/>
            <person name="Tsuchiya T."/>
            <person name="Wang Z.T."/>
            <person name="Raymond J."/>
            <person name="Mimuro M."/>
            <person name="Blankenship R.E."/>
            <person name="Touchman J.W."/>
        </authorList>
    </citation>
    <scope>NUCLEOTIDE SEQUENCE [LARGE SCALE GENOMIC DNA]</scope>
    <source>
        <strain evidence="6">MBIC 11017</strain>
    </source>
</reference>
<dbReference type="PANTHER" id="PTHR31005:SF8">
    <property type="entry name" value="DUF4139 DOMAIN-CONTAINING PROTEIN"/>
    <property type="match status" value="1"/>
</dbReference>
<dbReference type="HOGENOM" id="CLU_010457_2_0_3"/>
<evidence type="ECO:0000259" key="3">
    <source>
        <dbReference type="Pfam" id="PF13598"/>
    </source>
</evidence>
<dbReference type="NCBIfam" id="TIGR02231">
    <property type="entry name" value="mucoidy inhibitor MuiA family protein"/>
    <property type="match status" value="1"/>
</dbReference>
<name>B0CAS8_ACAM1</name>
<feature type="domain" description="DUF4140" evidence="4">
    <location>
        <begin position="12"/>
        <end position="110"/>
    </location>
</feature>
<evidence type="ECO:0000313" key="6">
    <source>
        <dbReference type="Proteomes" id="UP000000268"/>
    </source>
</evidence>
<dbReference type="InterPro" id="IPR037291">
    <property type="entry name" value="DUF4139"/>
</dbReference>
<feature type="region of interest" description="Disordered" evidence="2">
    <location>
        <begin position="298"/>
        <end position="317"/>
    </location>
</feature>
<dbReference type="RefSeq" id="WP_012165528.1">
    <property type="nucleotide sequence ID" value="NC_009925.1"/>
</dbReference>
<dbReference type="KEGG" id="amr:AM1_5321"/>
<dbReference type="eggNOG" id="COG5316">
    <property type="taxonomic scope" value="Bacteria"/>
</dbReference>
<feature type="domain" description="DUF4139" evidence="3">
    <location>
        <begin position="201"/>
        <end position="518"/>
    </location>
</feature>
<keyword evidence="6" id="KW-1185">Reference proteome</keyword>
<feature type="coiled-coil region" evidence="1">
    <location>
        <begin position="73"/>
        <end position="107"/>
    </location>
</feature>
<dbReference type="STRING" id="329726.AM1_5321"/>
<proteinExistence type="predicted"/>
<evidence type="ECO:0000256" key="1">
    <source>
        <dbReference type="SAM" id="Coils"/>
    </source>
</evidence>
<dbReference type="Pfam" id="PF13598">
    <property type="entry name" value="DUF4139"/>
    <property type="match status" value="1"/>
</dbReference>
<evidence type="ECO:0000313" key="5">
    <source>
        <dbReference type="EMBL" id="ABW30279.1"/>
    </source>
</evidence>